<proteinExistence type="predicted"/>
<evidence type="ECO:0000259" key="7">
    <source>
        <dbReference type="PROSITE" id="PS50850"/>
    </source>
</evidence>
<evidence type="ECO:0000256" key="1">
    <source>
        <dbReference type="ARBA" id="ARBA00004141"/>
    </source>
</evidence>
<feature type="transmembrane region" description="Helical" evidence="6">
    <location>
        <begin position="109"/>
        <end position="130"/>
    </location>
</feature>
<evidence type="ECO:0000313" key="9">
    <source>
        <dbReference type="Proteomes" id="UP000887226"/>
    </source>
</evidence>
<dbReference type="Pfam" id="PF07690">
    <property type="entry name" value="MFS_1"/>
    <property type="match status" value="1"/>
</dbReference>
<dbReference type="InterPro" id="IPR020846">
    <property type="entry name" value="MFS_dom"/>
</dbReference>
<keyword evidence="4 6" id="KW-0472">Membrane</keyword>
<feature type="transmembrane region" description="Helical" evidence="6">
    <location>
        <begin position="164"/>
        <end position="184"/>
    </location>
</feature>
<evidence type="ECO:0000256" key="5">
    <source>
        <dbReference type="SAM" id="MobiDB-lite"/>
    </source>
</evidence>
<keyword evidence="3 6" id="KW-1133">Transmembrane helix</keyword>
<reference evidence="8" key="1">
    <citation type="journal article" date="2021" name="IMA Fungus">
        <title>Genomic characterization of three marine fungi, including Emericellopsis atlantica sp. nov. with signatures of a generalist lifestyle and marine biomass degradation.</title>
        <authorList>
            <person name="Hagestad O.C."/>
            <person name="Hou L."/>
            <person name="Andersen J.H."/>
            <person name="Hansen E.H."/>
            <person name="Altermark B."/>
            <person name="Li C."/>
            <person name="Kuhnert E."/>
            <person name="Cox R.J."/>
            <person name="Crous P.W."/>
            <person name="Spatafora J.W."/>
            <person name="Lail K."/>
            <person name="Amirebrahimi M."/>
            <person name="Lipzen A."/>
            <person name="Pangilinan J."/>
            <person name="Andreopoulos W."/>
            <person name="Hayes R.D."/>
            <person name="Ng V."/>
            <person name="Grigoriev I.V."/>
            <person name="Jackson S.A."/>
            <person name="Sutton T.D.S."/>
            <person name="Dobson A.D.W."/>
            <person name="Rama T."/>
        </authorList>
    </citation>
    <scope>NUCLEOTIDE SEQUENCE</scope>
    <source>
        <strain evidence="8">TRa3180A</strain>
    </source>
</reference>
<dbReference type="PROSITE" id="PS50850">
    <property type="entry name" value="MFS"/>
    <property type="match status" value="1"/>
</dbReference>
<dbReference type="Proteomes" id="UP000887226">
    <property type="component" value="Unassembled WGS sequence"/>
</dbReference>
<feature type="transmembrane region" description="Helical" evidence="6">
    <location>
        <begin position="376"/>
        <end position="394"/>
    </location>
</feature>
<feature type="transmembrane region" description="Helical" evidence="6">
    <location>
        <begin position="352"/>
        <end position="369"/>
    </location>
</feature>
<organism evidence="8 9">
    <name type="scientific">Calycina marina</name>
    <dbReference type="NCBI Taxonomy" id="1763456"/>
    <lineage>
        <taxon>Eukaryota</taxon>
        <taxon>Fungi</taxon>
        <taxon>Dikarya</taxon>
        <taxon>Ascomycota</taxon>
        <taxon>Pezizomycotina</taxon>
        <taxon>Leotiomycetes</taxon>
        <taxon>Helotiales</taxon>
        <taxon>Pezizellaceae</taxon>
        <taxon>Calycina</taxon>
    </lineage>
</organism>
<comment type="caution">
    <text evidence="8">The sequence shown here is derived from an EMBL/GenBank/DDBJ whole genome shotgun (WGS) entry which is preliminary data.</text>
</comment>
<sequence>MSSARLPSTDRPAEPFAVGVLATAKQSFGDVWKQWPQRTEIADEEGRVQTVWRQPTLSNPWSQFRMLNWKAWCHFIVGFICWTADAYDFHALTINTTQIAAHFDCSNTVISTAITLTLLLRSVGAVIFGLPGDRWGCIIPLVFNLVVLGALQIGTIYANSLGTFFAVRSLFGLFMGGVFGNAASTAMENCPPEARGLVSGIFQQGYSFGFVLAACMSLSFKNRPESWKSALYVGTGFSVLAGVLASFLLKGERRELKSKRSGRELPSLSDFWKKTKTMLKSSWRNFFFCVFFMTFFNYFSHTSQDSYTTFMIESKGLARGAALHASIWMKTGACVGGPIHGWFSQWFGRRRTIMQASLCAACCIVGWILPKSETVLSITGFMIQFFIQGAWGVIPVHLNELAPPAFRSTFPGLTYQLGNALSSPSTQIVNAIAERVYVKDARGPHVKGYGPVMGVATAIIATGIFLIAMVGPERRGRNFDEELPAGADFDSGAARERDVESGPRGGSSDKGITVMEMEETKR</sequence>
<dbReference type="GO" id="GO:0046943">
    <property type="term" value="F:carboxylic acid transmembrane transporter activity"/>
    <property type="evidence" value="ECO:0007669"/>
    <property type="project" value="TreeGrafter"/>
</dbReference>
<dbReference type="CDD" id="cd17316">
    <property type="entry name" value="MFS_SV2_like"/>
    <property type="match status" value="1"/>
</dbReference>
<evidence type="ECO:0000256" key="2">
    <source>
        <dbReference type="ARBA" id="ARBA00022692"/>
    </source>
</evidence>
<feature type="transmembrane region" description="Helical" evidence="6">
    <location>
        <begin position="283"/>
        <end position="300"/>
    </location>
</feature>
<evidence type="ECO:0000256" key="6">
    <source>
        <dbReference type="SAM" id="Phobius"/>
    </source>
</evidence>
<dbReference type="Gene3D" id="1.20.1250.20">
    <property type="entry name" value="MFS general substrate transporter like domains"/>
    <property type="match status" value="2"/>
</dbReference>
<feature type="transmembrane region" description="Helical" evidence="6">
    <location>
        <begin position="231"/>
        <end position="249"/>
    </location>
</feature>
<dbReference type="PANTHER" id="PTHR23508">
    <property type="entry name" value="CARBOXYLIC ACID TRANSPORTER PROTEIN HOMOLOG"/>
    <property type="match status" value="1"/>
</dbReference>
<name>A0A9P7Z2B6_9HELO</name>
<protein>
    <submittedName>
        <fullName evidence="8">Major facilitator superfamily domain-containing protein</fullName>
    </submittedName>
</protein>
<dbReference type="PANTHER" id="PTHR23508:SF9">
    <property type="entry name" value="CARBOXYLIC ACID TRANSPORT PROTEIN (AFU_ORTHOLOGUE AFUA_2G09450)"/>
    <property type="match status" value="1"/>
</dbReference>
<keyword evidence="9" id="KW-1185">Reference proteome</keyword>
<dbReference type="GO" id="GO:0005886">
    <property type="term" value="C:plasma membrane"/>
    <property type="evidence" value="ECO:0007669"/>
    <property type="project" value="TreeGrafter"/>
</dbReference>
<dbReference type="EMBL" id="MU253949">
    <property type="protein sequence ID" value="KAG9243812.1"/>
    <property type="molecule type" value="Genomic_DNA"/>
</dbReference>
<evidence type="ECO:0000313" key="8">
    <source>
        <dbReference type="EMBL" id="KAG9243812.1"/>
    </source>
</evidence>
<dbReference type="OrthoDB" id="5296287at2759"/>
<evidence type="ECO:0000256" key="4">
    <source>
        <dbReference type="ARBA" id="ARBA00023136"/>
    </source>
</evidence>
<keyword evidence="2 6" id="KW-0812">Transmembrane</keyword>
<evidence type="ECO:0000256" key="3">
    <source>
        <dbReference type="ARBA" id="ARBA00022989"/>
    </source>
</evidence>
<comment type="subcellular location">
    <subcellularLocation>
        <location evidence="1">Membrane</location>
        <topology evidence="1">Multi-pass membrane protein</topology>
    </subcellularLocation>
</comment>
<feature type="transmembrane region" description="Helical" evidence="6">
    <location>
        <begin position="449"/>
        <end position="470"/>
    </location>
</feature>
<feature type="transmembrane region" description="Helical" evidence="6">
    <location>
        <begin position="71"/>
        <end position="89"/>
    </location>
</feature>
<dbReference type="InterPro" id="IPR011701">
    <property type="entry name" value="MFS"/>
</dbReference>
<gene>
    <name evidence="8" type="ORF">BJ878DRAFT_508997</name>
</gene>
<dbReference type="InterPro" id="IPR036259">
    <property type="entry name" value="MFS_trans_sf"/>
</dbReference>
<dbReference type="AlphaFoldDB" id="A0A9P7Z2B6"/>
<dbReference type="SUPFAM" id="SSF103473">
    <property type="entry name" value="MFS general substrate transporter"/>
    <property type="match status" value="1"/>
</dbReference>
<feature type="transmembrane region" description="Helical" evidence="6">
    <location>
        <begin position="137"/>
        <end position="158"/>
    </location>
</feature>
<feature type="transmembrane region" description="Helical" evidence="6">
    <location>
        <begin position="196"/>
        <end position="219"/>
    </location>
</feature>
<accession>A0A9P7Z2B6</accession>
<feature type="region of interest" description="Disordered" evidence="5">
    <location>
        <begin position="479"/>
        <end position="522"/>
    </location>
</feature>
<feature type="domain" description="Major facilitator superfamily (MFS) profile" evidence="7">
    <location>
        <begin position="74"/>
        <end position="475"/>
    </location>
</feature>